<evidence type="ECO:0000256" key="1">
    <source>
        <dbReference type="ARBA" id="ARBA00000553"/>
    </source>
</evidence>
<evidence type="ECO:0000256" key="10">
    <source>
        <dbReference type="RuleBase" id="RU361274"/>
    </source>
</evidence>
<dbReference type="PANTHER" id="PTHR30616:SF2">
    <property type="entry name" value="PURINE NUCLEOSIDE PHOSPHORYLASE LACC1"/>
    <property type="match status" value="1"/>
</dbReference>
<dbReference type="GO" id="GO:0005507">
    <property type="term" value="F:copper ion binding"/>
    <property type="evidence" value="ECO:0007669"/>
    <property type="project" value="TreeGrafter"/>
</dbReference>
<comment type="catalytic activity">
    <reaction evidence="9">
        <text>S-methyl-5'-thioadenosine + phosphate = 5-(methylsulfanyl)-alpha-D-ribose 1-phosphate + adenine</text>
        <dbReference type="Rhea" id="RHEA:11852"/>
        <dbReference type="ChEBI" id="CHEBI:16708"/>
        <dbReference type="ChEBI" id="CHEBI:17509"/>
        <dbReference type="ChEBI" id="CHEBI:43474"/>
        <dbReference type="ChEBI" id="CHEBI:58533"/>
        <dbReference type="EC" id="2.4.2.28"/>
    </reaction>
    <physiologicalReaction direction="left-to-right" evidence="9">
        <dbReference type="Rhea" id="RHEA:11853"/>
    </physiologicalReaction>
</comment>
<evidence type="ECO:0000256" key="6">
    <source>
        <dbReference type="ARBA" id="ARBA00022833"/>
    </source>
</evidence>
<dbReference type="InterPro" id="IPR003730">
    <property type="entry name" value="Cu_polyphenol_OxRdtase"/>
</dbReference>
<dbReference type="CDD" id="cd16833">
    <property type="entry name" value="YfiH"/>
    <property type="match status" value="1"/>
</dbReference>
<dbReference type="GO" id="GO:0017061">
    <property type="term" value="F:S-methyl-5-thioadenosine phosphorylase activity"/>
    <property type="evidence" value="ECO:0007669"/>
    <property type="project" value="UniProtKB-EC"/>
</dbReference>
<dbReference type="GO" id="GO:0016787">
    <property type="term" value="F:hydrolase activity"/>
    <property type="evidence" value="ECO:0007669"/>
    <property type="project" value="UniProtKB-KW"/>
</dbReference>
<protein>
    <recommendedName>
        <fullName evidence="10">Purine nucleoside phosphorylase</fullName>
    </recommendedName>
</protein>
<dbReference type="RefSeq" id="WP_065970627.1">
    <property type="nucleotide sequence ID" value="NZ_CP080624.1"/>
</dbReference>
<comment type="caution">
    <text evidence="11">The sequence shown here is derived from an EMBL/GenBank/DDBJ whole genome shotgun (WGS) entry which is preliminary data.</text>
</comment>
<reference evidence="11 12" key="1">
    <citation type="submission" date="2018-02" db="EMBL/GenBank/DDBJ databases">
        <title>Insights into the biology of acidophilic members of the Acidiferrobacteraceae family derived from comparative genomic analyses.</title>
        <authorList>
            <person name="Issotta F."/>
            <person name="Thyssen C."/>
            <person name="Mena C."/>
            <person name="Moya A."/>
            <person name="Bellenberg S."/>
            <person name="Sproer C."/>
            <person name="Covarrubias P.C."/>
            <person name="Sand W."/>
            <person name="Quatrini R."/>
            <person name="Vera M."/>
        </authorList>
    </citation>
    <scope>NUCLEOTIDE SEQUENCE [LARGE SCALE GENOMIC DNA]</scope>
    <source>
        <strain evidence="12">m-1</strain>
    </source>
</reference>
<dbReference type="InterPro" id="IPR038371">
    <property type="entry name" value="Cu_polyphenol_OxRdtase_sf"/>
</dbReference>
<evidence type="ECO:0000313" key="11">
    <source>
        <dbReference type="EMBL" id="RCN56058.1"/>
    </source>
</evidence>
<gene>
    <name evidence="11" type="primary">pgeF</name>
    <name evidence="11" type="ORF">C4900_09265</name>
</gene>
<comment type="similarity">
    <text evidence="2 10">Belongs to the purine nucleoside phosphorylase YfiH/LACC1 family.</text>
</comment>
<dbReference type="PANTHER" id="PTHR30616">
    <property type="entry name" value="UNCHARACTERIZED PROTEIN YFIH"/>
    <property type="match status" value="1"/>
</dbReference>
<dbReference type="InterPro" id="IPR011324">
    <property type="entry name" value="Cytotoxic_necrot_fac-like_cat"/>
</dbReference>
<keyword evidence="6" id="KW-0862">Zinc</keyword>
<organism evidence="11 12">
    <name type="scientific">Acidiferrobacter thiooxydans</name>
    <dbReference type="NCBI Taxonomy" id="163359"/>
    <lineage>
        <taxon>Bacteria</taxon>
        <taxon>Pseudomonadati</taxon>
        <taxon>Pseudomonadota</taxon>
        <taxon>Gammaproteobacteria</taxon>
        <taxon>Acidiferrobacterales</taxon>
        <taxon>Acidiferrobacteraceae</taxon>
        <taxon>Acidiferrobacter</taxon>
    </lineage>
</organism>
<dbReference type="STRING" id="163359.A9R16_12560"/>
<evidence type="ECO:0000313" key="12">
    <source>
        <dbReference type="Proteomes" id="UP000253250"/>
    </source>
</evidence>
<keyword evidence="5" id="KW-0378">Hydrolase</keyword>
<dbReference type="SUPFAM" id="SSF64438">
    <property type="entry name" value="CNF1/YfiH-like putative cysteine hydrolases"/>
    <property type="match status" value="1"/>
</dbReference>
<evidence type="ECO:0000256" key="2">
    <source>
        <dbReference type="ARBA" id="ARBA00007353"/>
    </source>
</evidence>
<evidence type="ECO:0000256" key="9">
    <source>
        <dbReference type="ARBA" id="ARBA00049893"/>
    </source>
</evidence>
<dbReference type="EMBL" id="PSYR01000002">
    <property type="protein sequence ID" value="RCN56058.1"/>
    <property type="molecule type" value="Genomic_DNA"/>
</dbReference>
<comment type="catalytic activity">
    <reaction evidence="7">
        <text>adenosine + H2O + H(+) = inosine + NH4(+)</text>
        <dbReference type="Rhea" id="RHEA:24408"/>
        <dbReference type="ChEBI" id="CHEBI:15377"/>
        <dbReference type="ChEBI" id="CHEBI:15378"/>
        <dbReference type="ChEBI" id="CHEBI:16335"/>
        <dbReference type="ChEBI" id="CHEBI:17596"/>
        <dbReference type="ChEBI" id="CHEBI:28938"/>
        <dbReference type="EC" id="3.5.4.4"/>
    </reaction>
    <physiologicalReaction direction="left-to-right" evidence="7">
        <dbReference type="Rhea" id="RHEA:24409"/>
    </physiologicalReaction>
</comment>
<accession>A0A1C2G135</accession>
<keyword evidence="12" id="KW-1185">Reference proteome</keyword>
<sequence>MIRVLPAAWPVLGVRAFTTCRAGGVSQGPFASLNLAAHVGDHASDVAANRAILARACGLRGQPLWLRQVHGRTVVDAGVPWAEPPEADGSFSTRRGVMCAVLTADCLPVVLAAQDARCVAVLHAGWRGLAAGILEAGVMALPVPPGQLAAWLGPAIGASDYEVGGDVRHAFGAAPHAAFTTTDGGRYRADLYALARRQLQSLGVRAIHGGGFNTFRDPDLYSYRQTPVCGRMATVAWIV</sequence>
<evidence type="ECO:0000256" key="7">
    <source>
        <dbReference type="ARBA" id="ARBA00047989"/>
    </source>
</evidence>
<comment type="catalytic activity">
    <reaction evidence="1">
        <text>inosine + phosphate = alpha-D-ribose 1-phosphate + hypoxanthine</text>
        <dbReference type="Rhea" id="RHEA:27646"/>
        <dbReference type="ChEBI" id="CHEBI:17368"/>
        <dbReference type="ChEBI" id="CHEBI:17596"/>
        <dbReference type="ChEBI" id="CHEBI:43474"/>
        <dbReference type="ChEBI" id="CHEBI:57720"/>
        <dbReference type="EC" id="2.4.2.1"/>
    </reaction>
    <physiologicalReaction direction="left-to-right" evidence="1">
        <dbReference type="Rhea" id="RHEA:27647"/>
    </physiologicalReaction>
</comment>
<dbReference type="NCBIfam" id="TIGR00726">
    <property type="entry name" value="peptidoglycan editing factor PgeF"/>
    <property type="match status" value="1"/>
</dbReference>
<keyword evidence="4" id="KW-0479">Metal-binding</keyword>
<evidence type="ECO:0000256" key="4">
    <source>
        <dbReference type="ARBA" id="ARBA00022723"/>
    </source>
</evidence>
<dbReference type="OrthoDB" id="4279at2"/>
<evidence type="ECO:0000256" key="8">
    <source>
        <dbReference type="ARBA" id="ARBA00048968"/>
    </source>
</evidence>
<dbReference type="Gene3D" id="3.60.140.10">
    <property type="entry name" value="CNF1/YfiH-like putative cysteine hydrolases"/>
    <property type="match status" value="1"/>
</dbReference>
<dbReference type="Pfam" id="PF02578">
    <property type="entry name" value="Cu-oxidase_4"/>
    <property type="match status" value="1"/>
</dbReference>
<dbReference type="AlphaFoldDB" id="A0A1C2G135"/>
<evidence type="ECO:0000256" key="5">
    <source>
        <dbReference type="ARBA" id="ARBA00022801"/>
    </source>
</evidence>
<evidence type="ECO:0000256" key="3">
    <source>
        <dbReference type="ARBA" id="ARBA00022679"/>
    </source>
</evidence>
<comment type="catalytic activity">
    <reaction evidence="8">
        <text>adenosine + phosphate = alpha-D-ribose 1-phosphate + adenine</text>
        <dbReference type="Rhea" id="RHEA:27642"/>
        <dbReference type="ChEBI" id="CHEBI:16335"/>
        <dbReference type="ChEBI" id="CHEBI:16708"/>
        <dbReference type="ChEBI" id="CHEBI:43474"/>
        <dbReference type="ChEBI" id="CHEBI:57720"/>
        <dbReference type="EC" id="2.4.2.1"/>
    </reaction>
    <physiologicalReaction direction="left-to-right" evidence="8">
        <dbReference type="Rhea" id="RHEA:27643"/>
    </physiologicalReaction>
</comment>
<proteinExistence type="inferred from homology"/>
<keyword evidence="3" id="KW-0808">Transferase</keyword>
<name>A0A1C2G135_9GAMM</name>
<dbReference type="Proteomes" id="UP000253250">
    <property type="component" value="Unassembled WGS sequence"/>
</dbReference>